<evidence type="ECO:0000256" key="1">
    <source>
        <dbReference type="ARBA" id="ARBA00022723"/>
    </source>
</evidence>
<dbReference type="EMBL" id="JAMZMK010009715">
    <property type="protein sequence ID" value="KAI7734486.1"/>
    <property type="molecule type" value="Genomic_DNA"/>
</dbReference>
<protein>
    <recommendedName>
        <fullName evidence="5">RING-type domain-containing protein</fullName>
    </recommendedName>
</protein>
<keyword evidence="3" id="KW-0862">Zinc</keyword>
<gene>
    <name evidence="6" type="ORF">M8C21_030294</name>
</gene>
<evidence type="ECO:0000259" key="5">
    <source>
        <dbReference type="PROSITE" id="PS50089"/>
    </source>
</evidence>
<evidence type="ECO:0000313" key="6">
    <source>
        <dbReference type="EMBL" id="KAI7734486.1"/>
    </source>
</evidence>
<proteinExistence type="predicted"/>
<evidence type="ECO:0000256" key="4">
    <source>
        <dbReference type="PROSITE-ProRule" id="PRU00175"/>
    </source>
</evidence>
<dbReference type="Pfam" id="PF13920">
    <property type="entry name" value="zf-C3HC4_3"/>
    <property type="match status" value="1"/>
</dbReference>
<feature type="domain" description="RING-type" evidence="5">
    <location>
        <begin position="287"/>
        <end position="322"/>
    </location>
</feature>
<comment type="caution">
    <text evidence="6">The sequence shown here is derived from an EMBL/GenBank/DDBJ whole genome shotgun (WGS) entry which is preliminary data.</text>
</comment>
<dbReference type="Proteomes" id="UP001206925">
    <property type="component" value="Unassembled WGS sequence"/>
</dbReference>
<evidence type="ECO:0000256" key="3">
    <source>
        <dbReference type="ARBA" id="ARBA00022833"/>
    </source>
</evidence>
<dbReference type="InterPro" id="IPR013083">
    <property type="entry name" value="Znf_RING/FYVE/PHD"/>
</dbReference>
<dbReference type="GO" id="GO:0008270">
    <property type="term" value="F:zinc ion binding"/>
    <property type="evidence" value="ECO:0007669"/>
    <property type="project" value="UniProtKB-KW"/>
</dbReference>
<dbReference type="GO" id="GO:0004842">
    <property type="term" value="F:ubiquitin-protein transferase activity"/>
    <property type="evidence" value="ECO:0007669"/>
    <property type="project" value="TreeGrafter"/>
</dbReference>
<dbReference type="CDD" id="cd16649">
    <property type="entry name" value="mRING-HC-C3HC5_CGRF1-like"/>
    <property type="match status" value="1"/>
</dbReference>
<dbReference type="PROSITE" id="PS50089">
    <property type="entry name" value="ZF_RING_2"/>
    <property type="match status" value="1"/>
</dbReference>
<dbReference type="FunFam" id="3.30.40.10:FF:000239">
    <property type="entry name" value="probable BOI-related E3 ubiquitin-protein ligase 2"/>
    <property type="match status" value="1"/>
</dbReference>
<dbReference type="AlphaFoldDB" id="A0AAD5GBM2"/>
<keyword evidence="7" id="KW-1185">Reference proteome</keyword>
<dbReference type="InterPro" id="IPR001841">
    <property type="entry name" value="Znf_RING"/>
</dbReference>
<reference evidence="6" key="1">
    <citation type="submission" date="2022-06" db="EMBL/GenBank/DDBJ databases">
        <title>Uncovering the hologenomic basis of an extraordinary plant invasion.</title>
        <authorList>
            <person name="Bieker V.C."/>
            <person name="Martin M.D."/>
            <person name="Gilbert T."/>
            <person name="Hodgins K."/>
            <person name="Battlay P."/>
            <person name="Petersen B."/>
            <person name="Wilson J."/>
        </authorList>
    </citation>
    <scope>NUCLEOTIDE SEQUENCE</scope>
    <source>
        <strain evidence="6">AA19_3_7</strain>
        <tissue evidence="6">Leaf</tissue>
    </source>
</reference>
<dbReference type="PANTHER" id="PTHR42647">
    <property type="entry name" value="SBP (S-RIBONUCLEASE BINDING PROTEIN) FAMILY PROTEIN"/>
    <property type="match status" value="1"/>
</dbReference>
<dbReference type="PIRSF" id="PIRSF036836">
    <property type="entry name" value="RNase_bind_SBP1"/>
    <property type="match status" value="1"/>
</dbReference>
<evidence type="ECO:0000313" key="7">
    <source>
        <dbReference type="Proteomes" id="UP001206925"/>
    </source>
</evidence>
<sequence length="334" mass="37786">MFGGVTNGYPVSFTEEHQSQYDNININMCALPQFQIFEKLPVGCAIDNINLVGNEHATGSSRPMKRVREVGQGFTQQKVQRSLNNLCHDDAGLARTTMNQDHVSTGLKLSYGEDERNSSITSVNESLGGLRPVTCSFNNSIELVDMDCQYKLLDHYVKVQEENMMKGIRELNQKHTALLLNTLETEVRKKLNEKDVEIVIMNRRNMELEMKLKQVSMEAQAWHHRAKYNESVVNALKNNIKQIIPTKHVQPKEGYGDSEVDDAASYTNVNDALGNPDQTFSTKRLICKACSRKEVCVLLLPCRHLCLCKDCEVLVEQCPVCRTTKTESVHVFMS</sequence>
<accession>A0AAD5GBM2</accession>
<evidence type="ECO:0000256" key="2">
    <source>
        <dbReference type="ARBA" id="ARBA00022771"/>
    </source>
</evidence>
<keyword evidence="2 4" id="KW-0863">Zinc-finger</keyword>
<organism evidence="6 7">
    <name type="scientific">Ambrosia artemisiifolia</name>
    <name type="common">Common ragweed</name>
    <dbReference type="NCBI Taxonomy" id="4212"/>
    <lineage>
        <taxon>Eukaryota</taxon>
        <taxon>Viridiplantae</taxon>
        <taxon>Streptophyta</taxon>
        <taxon>Embryophyta</taxon>
        <taxon>Tracheophyta</taxon>
        <taxon>Spermatophyta</taxon>
        <taxon>Magnoliopsida</taxon>
        <taxon>eudicotyledons</taxon>
        <taxon>Gunneridae</taxon>
        <taxon>Pentapetalae</taxon>
        <taxon>asterids</taxon>
        <taxon>campanulids</taxon>
        <taxon>Asterales</taxon>
        <taxon>Asteraceae</taxon>
        <taxon>Asteroideae</taxon>
        <taxon>Heliantheae alliance</taxon>
        <taxon>Heliantheae</taxon>
        <taxon>Ambrosia</taxon>
    </lineage>
</organism>
<dbReference type="PANTHER" id="PTHR42647:SF50">
    <property type="entry name" value="BOI-RELATED E3 UBIQUITIN-PROTEIN LIGASE 1-LIKE ISOFORM X1"/>
    <property type="match status" value="1"/>
</dbReference>
<dbReference type="Gene3D" id="3.30.40.10">
    <property type="entry name" value="Zinc/RING finger domain, C3HC4 (zinc finger)"/>
    <property type="match status" value="1"/>
</dbReference>
<keyword evidence="1" id="KW-0479">Metal-binding</keyword>
<name>A0AAD5GBM2_AMBAR</name>